<keyword evidence="5 6" id="KW-0472">Membrane</keyword>
<proteinExistence type="predicted"/>
<evidence type="ECO:0000313" key="8">
    <source>
        <dbReference type="EMBL" id="OVE85959.1"/>
    </source>
</evidence>
<keyword evidence="4 6" id="KW-1133">Transmembrane helix</keyword>
<dbReference type="RefSeq" id="WP_054862048.1">
    <property type="nucleotide sequence ID" value="NZ_MWPH01000001.1"/>
</dbReference>
<dbReference type="GO" id="GO:0005886">
    <property type="term" value="C:plasma membrane"/>
    <property type="evidence" value="ECO:0007669"/>
    <property type="project" value="UniProtKB-SubCell"/>
</dbReference>
<feature type="transmembrane region" description="Helical" evidence="6">
    <location>
        <begin position="60"/>
        <end position="80"/>
    </location>
</feature>
<comment type="caution">
    <text evidence="8">The sequence shown here is derived from an EMBL/GenBank/DDBJ whole genome shotgun (WGS) entry which is preliminary data.</text>
</comment>
<accession>A0A202ECL2</accession>
<keyword evidence="9" id="KW-1185">Reference proteome</keyword>
<comment type="subcellular location">
    <subcellularLocation>
        <location evidence="1">Cell membrane</location>
        <topology evidence="1">Multi-pass membrane protein</topology>
    </subcellularLocation>
</comment>
<dbReference type="PANTHER" id="PTHR36115:SF4">
    <property type="entry name" value="MEMBRANE PROTEIN"/>
    <property type="match status" value="1"/>
</dbReference>
<evidence type="ECO:0000259" key="7">
    <source>
        <dbReference type="Pfam" id="PF06271"/>
    </source>
</evidence>
<keyword evidence="2" id="KW-1003">Cell membrane</keyword>
<feature type="domain" description="RDD" evidence="7">
    <location>
        <begin position="16"/>
        <end position="144"/>
    </location>
</feature>
<evidence type="ECO:0000256" key="6">
    <source>
        <dbReference type="SAM" id="Phobius"/>
    </source>
</evidence>
<dbReference type="AlphaFoldDB" id="A0A202ECL2"/>
<evidence type="ECO:0000256" key="3">
    <source>
        <dbReference type="ARBA" id="ARBA00022692"/>
    </source>
</evidence>
<evidence type="ECO:0000256" key="2">
    <source>
        <dbReference type="ARBA" id="ARBA00022475"/>
    </source>
</evidence>
<evidence type="ECO:0000313" key="9">
    <source>
        <dbReference type="Proteomes" id="UP000196084"/>
    </source>
</evidence>
<dbReference type="OrthoDB" id="288430at2157"/>
<dbReference type="Pfam" id="PF06271">
    <property type="entry name" value="RDD"/>
    <property type="match status" value="1"/>
</dbReference>
<dbReference type="PANTHER" id="PTHR36115">
    <property type="entry name" value="PROLINE-RICH ANTIGEN HOMOLOG-RELATED"/>
    <property type="match status" value="1"/>
</dbReference>
<dbReference type="EMBL" id="MWPH01000001">
    <property type="protein sequence ID" value="OVE85959.1"/>
    <property type="molecule type" value="Genomic_DNA"/>
</dbReference>
<evidence type="ECO:0000256" key="4">
    <source>
        <dbReference type="ARBA" id="ARBA00022989"/>
    </source>
</evidence>
<feature type="transmembrane region" description="Helical" evidence="6">
    <location>
        <begin position="22"/>
        <end position="48"/>
    </location>
</feature>
<gene>
    <name evidence="8" type="ORF">B2G88_03910</name>
</gene>
<organism evidence="8 9">
    <name type="scientific">Natronolimnobius baerhuensis</name>
    <dbReference type="NCBI Taxonomy" id="253108"/>
    <lineage>
        <taxon>Archaea</taxon>
        <taxon>Methanobacteriati</taxon>
        <taxon>Methanobacteriota</taxon>
        <taxon>Stenosarchaea group</taxon>
        <taxon>Halobacteria</taxon>
        <taxon>Halobacteriales</taxon>
        <taxon>Natrialbaceae</taxon>
        <taxon>Natronolimnobius</taxon>
    </lineage>
</organism>
<evidence type="ECO:0000256" key="1">
    <source>
        <dbReference type="ARBA" id="ARBA00004651"/>
    </source>
</evidence>
<evidence type="ECO:0000256" key="5">
    <source>
        <dbReference type="ARBA" id="ARBA00023136"/>
    </source>
</evidence>
<dbReference type="InterPro" id="IPR051791">
    <property type="entry name" value="Pra-immunoreactive"/>
</dbReference>
<protein>
    <submittedName>
        <fullName evidence="8">RDD family protein</fullName>
    </submittedName>
</protein>
<reference evidence="8 9" key="1">
    <citation type="submission" date="2017-02" db="EMBL/GenBank/DDBJ databases">
        <title>Natronthermophilus aegyptiacus gen. nov.,sp. nov., an aerobic, extremely halophilic alkalithermophilic archaeon isolated from the athalassohaline Wadi An Natrun, Egypt.</title>
        <authorList>
            <person name="Zhao B."/>
        </authorList>
    </citation>
    <scope>NUCLEOTIDE SEQUENCE [LARGE SCALE GENOMIC DNA]</scope>
    <source>
        <strain evidence="8 9">CGMCC 1.3597</strain>
    </source>
</reference>
<feature type="transmembrane region" description="Helical" evidence="6">
    <location>
        <begin position="114"/>
        <end position="131"/>
    </location>
</feature>
<sequence length="151" mass="15728">MAYYADQPAHAGKRQAGLLARALAWIVDGVVSVIALVAILVPLLALFAPSGMTLEDAEGIGSLVGLGFLFVYYIGTEAAWSQTPGKMVLGIRVVQTDGRECSTGGAIARNITKILGGAALFPVLVAVLLILSTDDNQRLGDIFGETTVVNV</sequence>
<dbReference type="Proteomes" id="UP000196084">
    <property type="component" value="Unassembled WGS sequence"/>
</dbReference>
<dbReference type="InterPro" id="IPR010432">
    <property type="entry name" value="RDD"/>
</dbReference>
<keyword evidence="3 6" id="KW-0812">Transmembrane</keyword>
<name>A0A202ECL2_9EURY</name>